<dbReference type="EMBL" id="FNAI01000001">
    <property type="protein sequence ID" value="SDD39157.1"/>
    <property type="molecule type" value="Genomic_DNA"/>
</dbReference>
<dbReference type="PANTHER" id="PTHR36440">
    <property type="entry name" value="PUTATIVE (AFU_ORTHOLOGUE AFUA_8G07350)-RELATED"/>
    <property type="match status" value="1"/>
</dbReference>
<dbReference type="PANTHER" id="PTHR36440:SF1">
    <property type="entry name" value="PUTATIVE (AFU_ORTHOLOGUE AFUA_8G07350)-RELATED"/>
    <property type="match status" value="1"/>
</dbReference>
<dbReference type="RefSeq" id="WP_091144020.1">
    <property type="nucleotide sequence ID" value="NZ_FNAI01000001.1"/>
</dbReference>
<dbReference type="InterPro" id="IPR011051">
    <property type="entry name" value="RmlC_Cupin_sf"/>
</dbReference>
<gene>
    <name evidence="2" type="ORF">SAMN05216464_101606</name>
</gene>
<reference evidence="2 3" key="1">
    <citation type="submission" date="2016-10" db="EMBL/GenBank/DDBJ databases">
        <authorList>
            <person name="de Groot N.N."/>
        </authorList>
    </citation>
    <scope>NUCLEOTIDE SEQUENCE [LARGE SCALE GENOMIC DNA]</scope>
    <source>
        <strain evidence="2 3">47C3B</strain>
    </source>
</reference>
<keyword evidence="3" id="KW-1185">Reference proteome</keyword>
<accession>A0A1G6UEY5</accession>
<dbReference type="STRING" id="1391627.SAMN05216464_101606"/>
<evidence type="ECO:0000259" key="1">
    <source>
        <dbReference type="Pfam" id="PF07883"/>
    </source>
</evidence>
<feature type="domain" description="Cupin type-2" evidence="1">
    <location>
        <begin position="41"/>
        <end position="109"/>
    </location>
</feature>
<dbReference type="OrthoDB" id="9090296at2"/>
<dbReference type="InterPro" id="IPR014710">
    <property type="entry name" value="RmlC-like_jellyroll"/>
</dbReference>
<dbReference type="AlphaFoldDB" id="A0A1G6UEY5"/>
<protein>
    <submittedName>
        <fullName evidence="2">Cupin domain-containing protein</fullName>
    </submittedName>
</protein>
<dbReference type="Proteomes" id="UP000199072">
    <property type="component" value="Unassembled WGS sequence"/>
</dbReference>
<dbReference type="InterPro" id="IPR053146">
    <property type="entry name" value="QDO-like"/>
</dbReference>
<proteinExistence type="predicted"/>
<sequence length="166" mass="17885">MSDQISTINVNEGVSISVVGDTYRIIMPGEQTGGAYAVIDMLVPPGGGPGPHAHADIQELFYVVDGEIEFQTEAGKYLAKKGSFVNIPKGGQVHCFKNFGTETAHMLCTVIPSGLDAFFMEIGTPVATGEFLPPPVLDENELKRLISAAEKHGQKLFPPDYFDKKS</sequence>
<name>A0A1G6UEY5_9SPHI</name>
<dbReference type="InterPro" id="IPR013096">
    <property type="entry name" value="Cupin_2"/>
</dbReference>
<dbReference type="Pfam" id="PF07883">
    <property type="entry name" value="Cupin_2"/>
    <property type="match status" value="1"/>
</dbReference>
<dbReference type="SUPFAM" id="SSF51182">
    <property type="entry name" value="RmlC-like cupins"/>
    <property type="match status" value="1"/>
</dbReference>
<organism evidence="2 3">
    <name type="scientific">Mucilaginibacter pineti</name>
    <dbReference type="NCBI Taxonomy" id="1391627"/>
    <lineage>
        <taxon>Bacteria</taxon>
        <taxon>Pseudomonadati</taxon>
        <taxon>Bacteroidota</taxon>
        <taxon>Sphingobacteriia</taxon>
        <taxon>Sphingobacteriales</taxon>
        <taxon>Sphingobacteriaceae</taxon>
        <taxon>Mucilaginibacter</taxon>
    </lineage>
</organism>
<evidence type="ECO:0000313" key="2">
    <source>
        <dbReference type="EMBL" id="SDD39157.1"/>
    </source>
</evidence>
<evidence type="ECO:0000313" key="3">
    <source>
        <dbReference type="Proteomes" id="UP000199072"/>
    </source>
</evidence>
<dbReference type="Gene3D" id="2.60.120.10">
    <property type="entry name" value="Jelly Rolls"/>
    <property type="match status" value="1"/>
</dbReference>